<evidence type="ECO:0000256" key="7">
    <source>
        <dbReference type="SAM" id="Phobius"/>
    </source>
</evidence>
<dbReference type="OrthoDB" id="9976870at2759"/>
<protein>
    <recommendedName>
        <fullName evidence="8">Rhodopsin domain-containing protein</fullName>
    </recommendedName>
</protein>
<feature type="transmembrane region" description="Helical" evidence="7">
    <location>
        <begin position="132"/>
        <end position="153"/>
    </location>
</feature>
<gene>
    <name evidence="9" type="ORF">FZEAL_868</name>
</gene>
<evidence type="ECO:0000313" key="9">
    <source>
        <dbReference type="EMBL" id="KAF4983784.1"/>
    </source>
</evidence>
<dbReference type="GO" id="GO:0016020">
    <property type="term" value="C:membrane"/>
    <property type="evidence" value="ECO:0007669"/>
    <property type="project" value="UniProtKB-SubCell"/>
</dbReference>
<dbReference type="EMBL" id="JABEYC010000048">
    <property type="protein sequence ID" value="KAF4983784.1"/>
    <property type="molecule type" value="Genomic_DNA"/>
</dbReference>
<reference evidence="9" key="1">
    <citation type="journal article" date="2020" name="BMC Genomics">
        <title>Correction to: Identification and distribution of gene clusters required for synthesis of sphingolipid metabolism inhibitors in diverse species of the filamentous fungus Fusarium.</title>
        <authorList>
            <person name="Kim H.S."/>
            <person name="Lohmar J.M."/>
            <person name="Busman M."/>
            <person name="Brown D.W."/>
            <person name="Naumann T.A."/>
            <person name="Divon H.H."/>
            <person name="Lysoe E."/>
            <person name="Uhlig S."/>
            <person name="Proctor R.H."/>
        </authorList>
    </citation>
    <scope>NUCLEOTIDE SEQUENCE</scope>
    <source>
        <strain evidence="9">NRRL 22465</strain>
    </source>
</reference>
<keyword evidence="3 7" id="KW-1133">Transmembrane helix</keyword>
<keyword evidence="2 7" id="KW-0812">Transmembrane</keyword>
<dbReference type="Pfam" id="PF20684">
    <property type="entry name" value="Fung_rhodopsin"/>
    <property type="match status" value="1"/>
</dbReference>
<feature type="transmembrane region" description="Helical" evidence="7">
    <location>
        <begin position="173"/>
        <end position="199"/>
    </location>
</feature>
<comment type="caution">
    <text evidence="9">The sequence shown here is derived from an EMBL/GenBank/DDBJ whole genome shotgun (WGS) entry which is preliminary data.</text>
</comment>
<evidence type="ECO:0000313" key="10">
    <source>
        <dbReference type="Proteomes" id="UP000635477"/>
    </source>
</evidence>
<accession>A0A8H4UUH6</accession>
<evidence type="ECO:0000256" key="1">
    <source>
        <dbReference type="ARBA" id="ARBA00004141"/>
    </source>
</evidence>
<dbReference type="InterPro" id="IPR052337">
    <property type="entry name" value="SAT4-like"/>
</dbReference>
<evidence type="ECO:0000259" key="8">
    <source>
        <dbReference type="Pfam" id="PF20684"/>
    </source>
</evidence>
<proteinExistence type="inferred from homology"/>
<feature type="transmembrane region" description="Helical" evidence="7">
    <location>
        <begin position="250"/>
        <end position="270"/>
    </location>
</feature>
<keyword evidence="4 7" id="KW-0472">Membrane</keyword>
<reference evidence="9" key="2">
    <citation type="submission" date="2020-05" db="EMBL/GenBank/DDBJ databases">
        <authorList>
            <person name="Kim H.-S."/>
            <person name="Proctor R.H."/>
            <person name="Brown D.W."/>
        </authorList>
    </citation>
    <scope>NUCLEOTIDE SEQUENCE</scope>
    <source>
        <strain evidence="9">NRRL 22465</strain>
    </source>
</reference>
<keyword evidence="10" id="KW-1185">Reference proteome</keyword>
<name>A0A8H4UUH6_9HYPO</name>
<evidence type="ECO:0000256" key="2">
    <source>
        <dbReference type="ARBA" id="ARBA00022692"/>
    </source>
</evidence>
<feature type="transmembrane region" description="Helical" evidence="7">
    <location>
        <begin position="15"/>
        <end position="40"/>
    </location>
</feature>
<feature type="transmembrane region" description="Helical" evidence="7">
    <location>
        <begin position="211"/>
        <end position="230"/>
    </location>
</feature>
<comment type="subcellular location">
    <subcellularLocation>
        <location evidence="1">Membrane</location>
        <topology evidence="1">Multi-pass membrane protein</topology>
    </subcellularLocation>
</comment>
<feature type="transmembrane region" description="Helical" evidence="7">
    <location>
        <begin position="52"/>
        <end position="75"/>
    </location>
</feature>
<evidence type="ECO:0000256" key="5">
    <source>
        <dbReference type="ARBA" id="ARBA00038359"/>
    </source>
</evidence>
<dbReference type="Proteomes" id="UP000635477">
    <property type="component" value="Unassembled WGS sequence"/>
</dbReference>
<comment type="similarity">
    <text evidence="5">Belongs to the SAT4 family.</text>
</comment>
<dbReference type="AlphaFoldDB" id="A0A8H4UUH6"/>
<feature type="region of interest" description="Disordered" evidence="6">
    <location>
        <begin position="343"/>
        <end position="375"/>
    </location>
</feature>
<feature type="domain" description="Rhodopsin" evidence="8">
    <location>
        <begin position="36"/>
        <end position="275"/>
    </location>
</feature>
<feature type="transmembrane region" description="Helical" evidence="7">
    <location>
        <begin position="95"/>
        <end position="120"/>
    </location>
</feature>
<evidence type="ECO:0000256" key="4">
    <source>
        <dbReference type="ARBA" id="ARBA00023136"/>
    </source>
</evidence>
<organism evidence="9 10">
    <name type="scientific">Fusarium zealandicum</name>
    <dbReference type="NCBI Taxonomy" id="1053134"/>
    <lineage>
        <taxon>Eukaryota</taxon>
        <taxon>Fungi</taxon>
        <taxon>Dikarya</taxon>
        <taxon>Ascomycota</taxon>
        <taxon>Pezizomycotina</taxon>
        <taxon>Sordariomycetes</taxon>
        <taxon>Hypocreomycetidae</taxon>
        <taxon>Hypocreales</taxon>
        <taxon>Nectriaceae</taxon>
        <taxon>Fusarium</taxon>
        <taxon>Fusarium staphyleae species complex</taxon>
    </lineage>
</organism>
<dbReference type="PANTHER" id="PTHR33048:SF15">
    <property type="entry name" value="INTEGRAL MEMBRANE PROTEIN"/>
    <property type="match status" value="1"/>
</dbReference>
<evidence type="ECO:0000256" key="3">
    <source>
        <dbReference type="ARBA" id="ARBA00022989"/>
    </source>
</evidence>
<sequence length="375" mass="41171">MAIDPSITTVNPEGLGLVIFGVTIFFSVPSAIVIALRCWIRAKHGVFGLDDGLMTIGWAEVLFACVVGVVSRGTYAGIGTRDEFLNDNMQRDGRMYIWLFQTCYCCSLLFIKGSICINLLRIAVERTHRIILWVTLTASCISTLIVIIGLMAMCRPIAANWDKDAGQCSPPTVIVSLSYLVSAAAVATDWVCAILPGFMLYKTQMKTATKVSISIILGMGILASIATIVRLPYIQAYSKTDEYLHNVGNIVLWSVFESGTGLIAGSLPSLRRLLKNWVNFDSTHHAPTHPTPFTGTGRGTMISKAGKGVTTAMGTNRDWELMDDASSSRKIYVQVDVEMQSLERAGTSMMSRESQEEIRPRHEKEFGARPKISSR</sequence>
<feature type="compositionally biased region" description="Basic and acidic residues" evidence="6">
    <location>
        <begin position="353"/>
        <end position="368"/>
    </location>
</feature>
<dbReference type="InterPro" id="IPR049326">
    <property type="entry name" value="Rhodopsin_dom_fungi"/>
</dbReference>
<evidence type="ECO:0000256" key="6">
    <source>
        <dbReference type="SAM" id="MobiDB-lite"/>
    </source>
</evidence>
<dbReference type="PANTHER" id="PTHR33048">
    <property type="entry name" value="PTH11-LIKE INTEGRAL MEMBRANE PROTEIN (AFU_ORTHOLOGUE AFUA_5G11245)"/>
    <property type="match status" value="1"/>
</dbReference>